<keyword evidence="2" id="KW-1133">Transmembrane helix</keyword>
<feature type="compositionally biased region" description="Basic and acidic residues" evidence="1">
    <location>
        <begin position="509"/>
        <end position="519"/>
    </location>
</feature>
<evidence type="ECO:0000313" key="3">
    <source>
        <dbReference type="EMBL" id="CAH1790339.1"/>
    </source>
</evidence>
<feature type="transmembrane region" description="Helical" evidence="2">
    <location>
        <begin position="233"/>
        <end position="260"/>
    </location>
</feature>
<feature type="compositionally biased region" description="Basic and acidic residues" evidence="1">
    <location>
        <begin position="440"/>
        <end position="483"/>
    </location>
</feature>
<keyword evidence="4" id="KW-1185">Reference proteome</keyword>
<evidence type="ECO:0000256" key="2">
    <source>
        <dbReference type="SAM" id="Phobius"/>
    </source>
</evidence>
<feature type="compositionally biased region" description="Basic and acidic residues" evidence="1">
    <location>
        <begin position="299"/>
        <end position="369"/>
    </location>
</feature>
<organism evidence="3 4">
    <name type="scientific">Owenia fusiformis</name>
    <name type="common">Polychaete worm</name>
    <dbReference type="NCBI Taxonomy" id="6347"/>
    <lineage>
        <taxon>Eukaryota</taxon>
        <taxon>Metazoa</taxon>
        <taxon>Spiralia</taxon>
        <taxon>Lophotrochozoa</taxon>
        <taxon>Annelida</taxon>
        <taxon>Polychaeta</taxon>
        <taxon>Sedentaria</taxon>
        <taxon>Canalipalpata</taxon>
        <taxon>Sabellida</taxon>
        <taxon>Oweniida</taxon>
        <taxon>Oweniidae</taxon>
        <taxon>Owenia</taxon>
    </lineage>
</organism>
<feature type="non-terminal residue" evidence="3">
    <location>
        <position position="531"/>
    </location>
</feature>
<evidence type="ECO:0000256" key="1">
    <source>
        <dbReference type="SAM" id="MobiDB-lite"/>
    </source>
</evidence>
<feature type="region of interest" description="Disordered" evidence="1">
    <location>
        <begin position="268"/>
        <end position="531"/>
    </location>
</feature>
<dbReference type="Proteomes" id="UP000749559">
    <property type="component" value="Unassembled WGS sequence"/>
</dbReference>
<gene>
    <name evidence="3" type="ORF">OFUS_LOCUS15553</name>
</gene>
<sequence>TTIEKAEPSRPPIIMSDEFHMTGLSMKTSGDFKKELEKQASEMFKTLAKDVIKFLVDESHNGGLNKSGELRNCSVTKFRNGSIIAEFDLIYDVQKALLDKSDGVQGLKKRVRETMLVMGNKKIKTDAFGPPQKELSVDETYIKQTTLQQIENVTVCNNPGNTFQCEYGHRCLDQRESNSERGVPVCYSLCSNTPYGIWGGCSDGTCSLGALGNTTVCKCNDGYYLQRGECKSYVQIVAIVGGSLGGAVLILIIILIVCAANKRSPPVPKTIPPELYDIDDGPKLKPSIKAPGQPLSESPQREQSDPQIREGPNEYSDEPKPRDDRYKDERYRDERNQNGRNRDERNQDKRFRDDRNRDERYREDSRDQGPSRSNDPTVWPVFSYQQDESNLEKRIVSDRDRMPPRRTESWLKQGEQPVRPLSPEEEARFDLASSKPNRSFYDDYKSPNQRDDPSRRPYERERDGRDLYDNRHPYEREVSRGYDNKGYSNDEYIKDSRADGQGDIFPRLDGIDTNKDYSIKRPTFSLSAGRL</sequence>
<accession>A0A8J1UWY0</accession>
<dbReference type="EMBL" id="CAIIXF020000007">
    <property type="protein sequence ID" value="CAH1790339.1"/>
    <property type="molecule type" value="Genomic_DNA"/>
</dbReference>
<comment type="caution">
    <text evidence="3">The sequence shown here is derived from an EMBL/GenBank/DDBJ whole genome shotgun (WGS) entry which is preliminary data.</text>
</comment>
<keyword evidence="2" id="KW-0812">Transmembrane</keyword>
<keyword evidence="2" id="KW-0472">Membrane</keyword>
<evidence type="ECO:0000313" key="4">
    <source>
        <dbReference type="Proteomes" id="UP000749559"/>
    </source>
</evidence>
<reference evidence="3" key="1">
    <citation type="submission" date="2022-03" db="EMBL/GenBank/DDBJ databases">
        <authorList>
            <person name="Martin C."/>
        </authorList>
    </citation>
    <scope>NUCLEOTIDE SEQUENCE</scope>
</reference>
<feature type="compositionally biased region" description="Basic and acidic residues" evidence="1">
    <location>
        <begin position="491"/>
        <end position="500"/>
    </location>
</feature>
<dbReference type="AlphaFoldDB" id="A0A8J1UWY0"/>
<name>A0A8J1UWY0_OWEFU</name>
<proteinExistence type="predicted"/>
<feature type="compositionally biased region" description="Basic and acidic residues" evidence="1">
    <location>
        <begin position="390"/>
        <end position="409"/>
    </location>
</feature>
<protein>
    <submittedName>
        <fullName evidence="3">Uncharacterized protein</fullName>
    </submittedName>
</protein>